<feature type="chain" id="PRO_5001534638" description="Secreted protein" evidence="1">
    <location>
        <begin position="20"/>
        <end position="505"/>
    </location>
</feature>
<gene>
    <name evidence="2" type="ORF">H310_09447</name>
</gene>
<evidence type="ECO:0008006" key="3">
    <source>
        <dbReference type="Google" id="ProtNLM"/>
    </source>
</evidence>
<dbReference type="EMBL" id="KI913972">
    <property type="protein sequence ID" value="ETV97533.1"/>
    <property type="molecule type" value="Genomic_DNA"/>
</dbReference>
<organism evidence="2">
    <name type="scientific">Aphanomyces invadans</name>
    <dbReference type="NCBI Taxonomy" id="157072"/>
    <lineage>
        <taxon>Eukaryota</taxon>
        <taxon>Sar</taxon>
        <taxon>Stramenopiles</taxon>
        <taxon>Oomycota</taxon>
        <taxon>Saprolegniomycetes</taxon>
        <taxon>Saprolegniales</taxon>
        <taxon>Verrucalvaceae</taxon>
        <taxon>Aphanomyces</taxon>
    </lineage>
</organism>
<dbReference type="RefSeq" id="XP_008873742.1">
    <property type="nucleotide sequence ID" value="XM_008875520.1"/>
</dbReference>
<reference evidence="2" key="1">
    <citation type="submission" date="2013-12" db="EMBL/GenBank/DDBJ databases">
        <title>The Genome Sequence of Aphanomyces invadans NJM9701.</title>
        <authorList>
            <consortium name="The Broad Institute Genomics Platform"/>
            <person name="Russ C."/>
            <person name="Tyler B."/>
            <person name="van West P."/>
            <person name="Dieguez-Uribeondo J."/>
            <person name="Young S.K."/>
            <person name="Zeng Q."/>
            <person name="Gargeya S."/>
            <person name="Fitzgerald M."/>
            <person name="Abouelleil A."/>
            <person name="Alvarado L."/>
            <person name="Chapman S.B."/>
            <person name="Gainer-Dewar J."/>
            <person name="Goldberg J."/>
            <person name="Griggs A."/>
            <person name="Gujja S."/>
            <person name="Hansen M."/>
            <person name="Howarth C."/>
            <person name="Imamovic A."/>
            <person name="Ireland A."/>
            <person name="Larimer J."/>
            <person name="McCowan C."/>
            <person name="Murphy C."/>
            <person name="Pearson M."/>
            <person name="Poon T.W."/>
            <person name="Priest M."/>
            <person name="Roberts A."/>
            <person name="Saif S."/>
            <person name="Shea T."/>
            <person name="Sykes S."/>
            <person name="Wortman J."/>
            <person name="Nusbaum C."/>
            <person name="Birren B."/>
        </authorList>
    </citation>
    <scope>NUCLEOTIDE SEQUENCE [LARGE SCALE GENOMIC DNA]</scope>
    <source>
        <strain evidence="2">NJM9701</strain>
    </source>
</reference>
<dbReference type="PANTHER" id="PTHR34859">
    <property type="entry name" value="UNNAMED PRODUCT"/>
    <property type="match status" value="1"/>
</dbReference>
<dbReference type="AlphaFoldDB" id="A0A024TU41"/>
<keyword evidence="1" id="KW-0732">Signal</keyword>
<feature type="signal peptide" evidence="1">
    <location>
        <begin position="1"/>
        <end position="19"/>
    </location>
</feature>
<name>A0A024TU41_9STRA</name>
<dbReference type="eggNOG" id="ENOG502S6IW">
    <property type="taxonomic scope" value="Eukaryota"/>
</dbReference>
<sequence length="505" mass="53093">MKCALVNALVLAAVANVAAQNEPVPTGLVKFDHGLVVSAPDEPTAVESAEATRLVDIVQDFEKLVRKGMEDFKTITSLVQLIRTIATTGLNTDNGQQFVAAIQDAIKIGVLRVKDGKDLVKGIKDIVARGKVDGPQAVADIMKVLEDGMKPATVAELISDLQRVIQNSSKDATTTLNLVKLIQSIQRDGLNASNGAQLVHDIQKAIAAGILHVKDGANLVRTIQIIVKNGMSLQDGALVVDAIQKALEAALVPFDPLPMVCRRKGVGRGVGTVLENQCKKDEEAYGALCYPTCEEGYEKVGCCICRKKGCGGVVGFTDIGASCTKPAAYGRGAGYALWQEDKCKKENGGTCEKNGLMWYPQCRTGFHPVGCCICSPNCPAGTIDDGEFCHKDSYGVGVGVSRLGCPAGMEQSGALCYPPCAPTFIGTGPMCWPQCFGGTPFKCGLFCTSSATTCFTSAIPIVGSAIKVALSLFNDDYASAAVGVTEGGSKIIKIPQCSSYIATLP</sequence>
<dbReference type="OrthoDB" id="70663at2759"/>
<dbReference type="PANTHER" id="PTHR34859:SF2">
    <property type="entry name" value="LYSM DOMAIN-CONTAINING PROTEIN"/>
    <property type="match status" value="1"/>
</dbReference>
<evidence type="ECO:0000313" key="2">
    <source>
        <dbReference type="EMBL" id="ETV97533.1"/>
    </source>
</evidence>
<evidence type="ECO:0000256" key="1">
    <source>
        <dbReference type="SAM" id="SignalP"/>
    </source>
</evidence>
<protein>
    <recommendedName>
        <fullName evidence="3">Secreted protein</fullName>
    </recommendedName>
</protein>
<dbReference type="VEuPathDB" id="FungiDB:H310_09447"/>
<dbReference type="GeneID" id="20086497"/>
<accession>A0A024TU41</accession>
<proteinExistence type="predicted"/>